<feature type="transmembrane region" description="Helical" evidence="1">
    <location>
        <begin position="81"/>
        <end position="100"/>
    </location>
</feature>
<accession>V5BV25</accession>
<dbReference type="PROSITE" id="PS51257">
    <property type="entry name" value="PROKAR_LIPOPROTEIN"/>
    <property type="match status" value="1"/>
</dbReference>
<keyword evidence="1" id="KW-0472">Membrane</keyword>
<keyword evidence="4" id="KW-1185">Reference proteome</keyword>
<feature type="signal peptide" evidence="2">
    <location>
        <begin position="1"/>
        <end position="24"/>
    </location>
</feature>
<evidence type="ECO:0000256" key="1">
    <source>
        <dbReference type="SAM" id="Phobius"/>
    </source>
</evidence>
<dbReference type="Proteomes" id="UP000017842">
    <property type="component" value="Unassembled WGS sequence"/>
</dbReference>
<protein>
    <submittedName>
        <fullName evidence="3">Uncharacterized protein</fullName>
    </submittedName>
</protein>
<evidence type="ECO:0000313" key="3">
    <source>
        <dbReference type="EMBL" id="ESS71724.1"/>
    </source>
</evidence>
<dbReference type="AlphaFoldDB" id="V5BV25"/>
<sequence length="104" mass="11404">MPKRIVSTLIFITLISCTSTVVSANTLTKPLLSRLVSGIVVGDNFVISGFNAISTKKGERYDESKDPALRRGTENWEEPQGSYFAIPALIVGIIGLVLFFNRDK</sequence>
<proteinExistence type="predicted"/>
<name>V5BV25_9GAMM</name>
<dbReference type="RefSeq" id="WP_023495226.1">
    <property type="nucleotide sequence ID" value="NZ_AYLO01000088.1"/>
</dbReference>
<comment type="caution">
    <text evidence="3">The sequence shown here is derived from an EMBL/GenBank/DDBJ whole genome shotgun (WGS) entry which is preliminary data.</text>
</comment>
<gene>
    <name evidence="3" type="ORF">MGMO_92c00260</name>
</gene>
<keyword evidence="2" id="KW-0732">Signal</keyword>
<reference evidence="3 4" key="1">
    <citation type="journal article" date="2013" name="Genome Announc.">
        <title>Draft Genome Sequence of the Methanotrophic Gammaproteobacterium Methyloglobulus morosus DSM 22980 Strain KoM1.</title>
        <authorList>
            <person name="Poehlein A."/>
            <person name="Deutzmann J.S."/>
            <person name="Daniel R."/>
            <person name="Simeonova D.D."/>
        </authorList>
    </citation>
    <scope>NUCLEOTIDE SEQUENCE [LARGE SCALE GENOMIC DNA]</scope>
    <source>
        <strain evidence="3 4">KoM1</strain>
    </source>
</reference>
<evidence type="ECO:0000256" key="2">
    <source>
        <dbReference type="SAM" id="SignalP"/>
    </source>
</evidence>
<dbReference type="EMBL" id="AYLO01000088">
    <property type="protein sequence ID" value="ESS71724.1"/>
    <property type="molecule type" value="Genomic_DNA"/>
</dbReference>
<feature type="chain" id="PRO_5004731843" evidence="2">
    <location>
        <begin position="25"/>
        <end position="104"/>
    </location>
</feature>
<evidence type="ECO:0000313" key="4">
    <source>
        <dbReference type="Proteomes" id="UP000017842"/>
    </source>
</evidence>
<keyword evidence="1" id="KW-1133">Transmembrane helix</keyword>
<keyword evidence="1" id="KW-0812">Transmembrane</keyword>
<organism evidence="3 4">
    <name type="scientific">Methyloglobulus morosus KoM1</name>
    <dbReference type="NCBI Taxonomy" id="1116472"/>
    <lineage>
        <taxon>Bacteria</taxon>
        <taxon>Pseudomonadati</taxon>
        <taxon>Pseudomonadota</taxon>
        <taxon>Gammaproteobacteria</taxon>
        <taxon>Methylococcales</taxon>
        <taxon>Methylococcaceae</taxon>
        <taxon>Methyloglobulus</taxon>
    </lineage>
</organism>
<dbReference type="OrthoDB" id="9883695at2"/>